<evidence type="ECO:0000313" key="5">
    <source>
        <dbReference type="Proteomes" id="UP001190700"/>
    </source>
</evidence>
<feature type="repeat" description="TPR" evidence="2">
    <location>
        <begin position="199"/>
        <end position="232"/>
    </location>
</feature>
<evidence type="ECO:0000256" key="2">
    <source>
        <dbReference type="PROSITE-ProRule" id="PRU00339"/>
    </source>
</evidence>
<organism evidence="4 5">
    <name type="scientific">Cymbomonas tetramitiformis</name>
    <dbReference type="NCBI Taxonomy" id="36881"/>
    <lineage>
        <taxon>Eukaryota</taxon>
        <taxon>Viridiplantae</taxon>
        <taxon>Chlorophyta</taxon>
        <taxon>Pyramimonadophyceae</taxon>
        <taxon>Pyramimonadales</taxon>
        <taxon>Pyramimonadaceae</taxon>
        <taxon>Cymbomonas</taxon>
    </lineage>
</organism>
<dbReference type="InterPro" id="IPR019734">
    <property type="entry name" value="TPR_rpt"/>
</dbReference>
<dbReference type="PROSITE" id="PS50005">
    <property type="entry name" value="TPR"/>
    <property type="match status" value="1"/>
</dbReference>
<dbReference type="InterPro" id="IPR011990">
    <property type="entry name" value="TPR-like_helical_dom_sf"/>
</dbReference>
<feature type="region of interest" description="Disordered" evidence="3">
    <location>
        <begin position="277"/>
        <end position="297"/>
    </location>
</feature>
<dbReference type="Proteomes" id="UP001190700">
    <property type="component" value="Unassembled WGS sequence"/>
</dbReference>
<dbReference type="Gene3D" id="1.25.40.10">
    <property type="entry name" value="Tetratricopeptide repeat domain"/>
    <property type="match status" value="1"/>
</dbReference>
<evidence type="ECO:0000256" key="3">
    <source>
        <dbReference type="SAM" id="MobiDB-lite"/>
    </source>
</evidence>
<name>A0AAE0CD53_9CHLO</name>
<sequence>MPKWTFREGHLDGKTYRGSSMVDDNGKPKRTGKLFGQAQKLAKARLNHARIISCARRVPPWTGPAYLRSSHVDKGVLVDCKVQLLPGNEVMEWCDLPEALPHEDEPSQEVTWQYGLKEGDYIKLRFLNAVAAQWQKMEEYEIRELSQTIQKYEDKKMAASDPSPAKHAQEMGNEAFKAGDFNRAVLLYSEGIELDGANAALYNNRAMAYLSLGRHRESIEDCTAALQLQPMNVKALLRRAHAYRLSHQGSSSNLRVALADLKRVLALEPHNKAALGDASQIESQLAKENHANSDKVA</sequence>
<accession>A0AAE0CD53</accession>
<dbReference type="AlphaFoldDB" id="A0AAE0CD53"/>
<dbReference type="SUPFAM" id="SSF48452">
    <property type="entry name" value="TPR-like"/>
    <property type="match status" value="1"/>
</dbReference>
<dbReference type="SMART" id="SM00028">
    <property type="entry name" value="TPR"/>
    <property type="match status" value="3"/>
</dbReference>
<dbReference type="Pfam" id="PF00515">
    <property type="entry name" value="TPR_1"/>
    <property type="match status" value="1"/>
</dbReference>
<dbReference type="InterPro" id="IPR051966">
    <property type="entry name" value="RPAP3"/>
</dbReference>
<keyword evidence="1 2" id="KW-0802">TPR repeat</keyword>
<dbReference type="EMBL" id="LGRX02025639">
    <property type="protein sequence ID" value="KAK3252095.1"/>
    <property type="molecule type" value="Genomic_DNA"/>
</dbReference>
<dbReference type="GO" id="GO:0101031">
    <property type="term" value="C:protein folding chaperone complex"/>
    <property type="evidence" value="ECO:0007669"/>
    <property type="project" value="TreeGrafter"/>
</dbReference>
<protein>
    <submittedName>
        <fullName evidence="4">Uncharacterized protein</fullName>
    </submittedName>
</protein>
<evidence type="ECO:0000313" key="4">
    <source>
        <dbReference type="EMBL" id="KAK3252094.1"/>
    </source>
</evidence>
<dbReference type="PANTHER" id="PTHR46423:SF1">
    <property type="entry name" value="RNA POLYMERASE II-ASSOCIATED PROTEIN 3"/>
    <property type="match status" value="1"/>
</dbReference>
<dbReference type="EMBL" id="LGRX02025639">
    <property type="protein sequence ID" value="KAK3252094.1"/>
    <property type="molecule type" value="Genomic_DNA"/>
</dbReference>
<proteinExistence type="predicted"/>
<gene>
    <name evidence="4" type="ORF">CYMTET_38594</name>
</gene>
<dbReference type="PANTHER" id="PTHR46423">
    <property type="entry name" value="RNA POLYMERASE II-ASSOCIATED PROTEIN 3"/>
    <property type="match status" value="1"/>
</dbReference>
<reference evidence="4 5" key="1">
    <citation type="journal article" date="2015" name="Genome Biol. Evol.">
        <title>Comparative Genomics of a Bacterivorous Green Alga Reveals Evolutionary Causalities and Consequences of Phago-Mixotrophic Mode of Nutrition.</title>
        <authorList>
            <person name="Burns J.A."/>
            <person name="Paasch A."/>
            <person name="Narechania A."/>
            <person name="Kim E."/>
        </authorList>
    </citation>
    <scope>NUCLEOTIDE SEQUENCE [LARGE SCALE GENOMIC DNA]</scope>
    <source>
        <strain evidence="4">PLY_AMNH</strain>
    </source>
</reference>
<comment type="caution">
    <text evidence="4">The sequence shown here is derived from an EMBL/GenBank/DDBJ whole genome shotgun (WGS) entry which is preliminary data.</text>
</comment>
<feature type="compositionally biased region" description="Basic and acidic residues" evidence="3">
    <location>
        <begin position="285"/>
        <end position="297"/>
    </location>
</feature>
<reference evidence="4" key="2">
    <citation type="submission" date="2023-06" db="EMBL/GenBank/DDBJ databases">
        <title>Long-read-based genome assembly of the green algal bacterivore Cymbomonas tetramitiformis.</title>
        <authorList>
            <person name="Gyaltshen Y."/>
            <person name="Rozenberg A."/>
            <person name="Paasch A."/>
            <person name="Burns J.A."/>
            <person name="Warring S."/>
            <person name="Larson R."/>
            <person name="Maurer-Alcala X."/>
            <person name="Dacks J."/>
            <person name="Kim E."/>
        </authorList>
    </citation>
    <scope>NUCLEOTIDE SEQUENCE</scope>
    <source>
        <strain evidence="4">PLY_AMNH</strain>
    </source>
</reference>
<evidence type="ECO:0000256" key="1">
    <source>
        <dbReference type="ARBA" id="ARBA00022803"/>
    </source>
</evidence>
<keyword evidence="5" id="KW-1185">Reference proteome</keyword>